<gene>
    <name evidence="1" type="ORF">EI684_14165</name>
</gene>
<sequence>MLLLNYAHPLTAEQIEQVVALTGSQPEVRTIAVQADRSQAFGPQAGALADAAGLSAEAWQTTPLLINPPGLAPLALALLAEVHGRCGYFPPIINLRPIAQSLPPRFEVAEIINLQALREAARAKR</sequence>
<protein>
    <submittedName>
        <fullName evidence="1">Uncharacterized protein</fullName>
    </submittedName>
</protein>
<dbReference type="AlphaFoldDB" id="A0A426TWQ9"/>
<dbReference type="EMBL" id="RSAS01000565">
    <property type="protein sequence ID" value="RRR70001.1"/>
    <property type="molecule type" value="Genomic_DNA"/>
</dbReference>
<evidence type="ECO:0000313" key="1">
    <source>
        <dbReference type="EMBL" id="RRR70001.1"/>
    </source>
</evidence>
<dbReference type="Proteomes" id="UP000280307">
    <property type="component" value="Unassembled WGS sequence"/>
</dbReference>
<reference evidence="1 2" key="1">
    <citation type="submission" date="2018-12" db="EMBL/GenBank/DDBJ databases">
        <title>Genome Sequence of Candidatus Viridilinea halotolerans isolated from saline sulfide-rich spring.</title>
        <authorList>
            <person name="Grouzdev D.S."/>
            <person name="Burganskaya E.I."/>
            <person name="Krutkina M.S."/>
            <person name="Sukhacheva M.V."/>
            <person name="Gorlenko V.M."/>
        </authorList>
    </citation>
    <scope>NUCLEOTIDE SEQUENCE [LARGE SCALE GENOMIC DNA]</scope>
    <source>
        <strain evidence="1">Chok-6</strain>
    </source>
</reference>
<name>A0A426TWQ9_9CHLR</name>
<accession>A0A426TWQ9</accession>
<organism evidence="1 2">
    <name type="scientific">Candidatus Viridilinea halotolerans</name>
    <dbReference type="NCBI Taxonomy" id="2491704"/>
    <lineage>
        <taxon>Bacteria</taxon>
        <taxon>Bacillati</taxon>
        <taxon>Chloroflexota</taxon>
        <taxon>Chloroflexia</taxon>
        <taxon>Chloroflexales</taxon>
        <taxon>Chloroflexineae</taxon>
        <taxon>Oscillochloridaceae</taxon>
        <taxon>Candidatus Viridilinea</taxon>
    </lineage>
</organism>
<proteinExistence type="predicted"/>
<dbReference type="NCBIfam" id="NF040560">
    <property type="entry name" value="CAS_Csx15"/>
    <property type="match status" value="1"/>
</dbReference>
<evidence type="ECO:0000313" key="2">
    <source>
        <dbReference type="Proteomes" id="UP000280307"/>
    </source>
</evidence>
<comment type="caution">
    <text evidence="1">The sequence shown here is derived from an EMBL/GenBank/DDBJ whole genome shotgun (WGS) entry which is preliminary data.</text>
</comment>